<feature type="signal peptide" evidence="1">
    <location>
        <begin position="1"/>
        <end position="21"/>
    </location>
</feature>
<dbReference type="SUPFAM" id="SSF110087">
    <property type="entry name" value="DR1885-like metal-binding protein"/>
    <property type="match status" value="1"/>
</dbReference>
<keyword evidence="1" id="KW-0732">Signal</keyword>
<comment type="caution">
    <text evidence="2">The sequence shown here is derived from an EMBL/GenBank/DDBJ whole genome shotgun (WGS) entry which is preliminary data.</text>
</comment>
<evidence type="ECO:0000313" key="3">
    <source>
        <dbReference type="Proteomes" id="UP000552560"/>
    </source>
</evidence>
<reference evidence="2 3" key="1">
    <citation type="journal article" date="2020" name="Front. Microbiol.">
        <title>Genetic Organization of the aprX-lipA2 Operon Affects the Proteolytic Potential of Pseudomonas Species in Milk.</title>
        <authorList>
            <person name="Maier C."/>
            <person name="Huptas C."/>
            <person name="von Neubeck M."/>
            <person name="Scherer S."/>
            <person name="Wenning M."/>
            <person name="Lucking G."/>
        </authorList>
    </citation>
    <scope>NUCLEOTIDE SEQUENCE [LARGE SCALE GENOMIC DNA]</scope>
    <source>
        <strain evidence="2 3">WS 4671</strain>
    </source>
</reference>
<dbReference type="AlphaFoldDB" id="A0A0R3A0Q9"/>
<organism evidence="2 3">
    <name type="scientific">Pseudomonas veronii</name>
    <dbReference type="NCBI Taxonomy" id="76761"/>
    <lineage>
        <taxon>Bacteria</taxon>
        <taxon>Pseudomonadati</taxon>
        <taxon>Pseudomonadota</taxon>
        <taxon>Gammaproteobacteria</taxon>
        <taxon>Pseudomonadales</taxon>
        <taxon>Pseudomonadaceae</taxon>
        <taxon>Pseudomonas</taxon>
    </lineage>
</organism>
<dbReference type="PANTHER" id="PTHR36302:SF1">
    <property type="entry name" value="COPPER CHAPERONE PCU(A)C"/>
    <property type="match status" value="1"/>
</dbReference>
<dbReference type="PANTHER" id="PTHR36302">
    <property type="entry name" value="BLR7088 PROTEIN"/>
    <property type="match status" value="1"/>
</dbReference>
<dbReference type="InterPro" id="IPR036182">
    <property type="entry name" value="PCuAC_sf"/>
</dbReference>
<dbReference type="InterPro" id="IPR058248">
    <property type="entry name" value="Lxx211020-like"/>
</dbReference>
<evidence type="ECO:0000256" key="1">
    <source>
        <dbReference type="SAM" id="SignalP"/>
    </source>
</evidence>
<proteinExistence type="predicted"/>
<dbReference type="Gene3D" id="2.60.40.1890">
    <property type="entry name" value="PCu(A)C copper chaperone"/>
    <property type="match status" value="1"/>
</dbReference>
<accession>A0A0R3A0Q9</accession>
<dbReference type="InterPro" id="IPR007410">
    <property type="entry name" value="LpqE-like"/>
</dbReference>
<protein>
    <submittedName>
        <fullName evidence="2">Copper chaperone PCu(A)C</fullName>
    </submittedName>
</protein>
<dbReference type="Proteomes" id="UP000552560">
    <property type="component" value="Unassembled WGS sequence"/>
</dbReference>
<dbReference type="Pfam" id="PF04314">
    <property type="entry name" value="PCuAC"/>
    <property type="match status" value="1"/>
</dbReference>
<sequence length="160" mass="17295">MLKSSLLLAALLLPVFSAANADDFKAGDLLVSDPWSQELPPNAPTVAAYFVVHNTGETPDRLLSAKTPVADKAELHEHVMQGALMKMQQVPSVAVPAKGDLTFAPMAYHVMLLDLKDRSVLADGKHFPLTLTFEKAGDVEVQVSVQKVPPMAPHEHKHGE</sequence>
<dbReference type="RefSeq" id="WP_057006060.1">
    <property type="nucleotide sequence ID" value="NZ_CP149793.1"/>
</dbReference>
<feature type="chain" id="PRO_5030017238" evidence="1">
    <location>
        <begin position="22"/>
        <end position="160"/>
    </location>
</feature>
<dbReference type="EMBL" id="JAAQWE010000051">
    <property type="protein sequence ID" value="NMY00940.1"/>
    <property type="molecule type" value="Genomic_DNA"/>
</dbReference>
<dbReference type="OrthoDB" id="9796962at2"/>
<gene>
    <name evidence="2" type="ORF">HBO43_30650</name>
</gene>
<name>A0A0R3A0Q9_PSEVE</name>
<evidence type="ECO:0000313" key="2">
    <source>
        <dbReference type="EMBL" id="NMY00940.1"/>
    </source>
</evidence>